<dbReference type="EMBL" id="CAKXYP010000016">
    <property type="protein sequence ID" value="CAH9418039.1"/>
    <property type="molecule type" value="Genomic_DNA"/>
</dbReference>
<dbReference type="RefSeq" id="WP_158100786.1">
    <property type="nucleotide sequence ID" value="NZ_CAKXYP010000016.1"/>
</dbReference>
<comment type="caution">
    <text evidence="1">The sequence shown here is derived from an EMBL/GenBank/DDBJ whole genome shotgun (WGS) entry which is preliminary data.</text>
</comment>
<organism evidence="1 2">
    <name type="scientific">Streptomyces globisporus</name>
    <dbReference type="NCBI Taxonomy" id="1908"/>
    <lineage>
        <taxon>Bacteria</taxon>
        <taxon>Bacillati</taxon>
        <taxon>Actinomycetota</taxon>
        <taxon>Actinomycetes</taxon>
        <taxon>Kitasatosporales</taxon>
        <taxon>Streptomycetaceae</taxon>
        <taxon>Streptomyces</taxon>
    </lineage>
</organism>
<reference evidence="1" key="1">
    <citation type="submission" date="2022-03" db="EMBL/GenBank/DDBJ databases">
        <authorList>
            <person name="Leyn A S."/>
        </authorList>
    </citation>
    <scope>NUCLEOTIDE SEQUENCE</scope>
    <source>
        <strain evidence="1">Streptomyces globisporus 4-3</strain>
    </source>
</reference>
<evidence type="ECO:0000313" key="2">
    <source>
        <dbReference type="Proteomes" id="UP001154015"/>
    </source>
</evidence>
<name>A0ABN8V994_STRGL</name>
<gene>
    <name evidence="1" type="ORF">SGL43_05087</name>
</gene>
<dbReference type="Proteomes" id="UP001154015">
    <property type="component" value="Unassembled WGS sequence"/>
</dbReference>
<evidence type="ECO:0000313" key="1">
    <source>
        <dbReference type="EMBL" id="CAH9418039.1"/>
    </source>
</evidence>
<proteinExistence type="predicted"/>
<accession>A0ABN8V994</accession>
<sequence length="48" mass="4986">MTPPPSTVGELGRLLPLADEIDATKMVPPGVLETVARSRALAAMVPSE</sequence>
<protein>
    <submittedName>
        <fullName evidence="1">Uncharacterized protein</fullName>
    </submittedName>
</protein>
<keyword evidence="2" id="KW-1185">Reference proteome</keyword>